<reference evidence="2" key="1">
    <citation type="journal article" date="2019" name="Int. J. Syst. Evol. Microbiol.">
        <title>The Global Catalogue of Microorganisms (GCM) 10K type strain sequencing project: providing services to taxonomists for standard genome sequencing and annotation.</title>
        <authorList>
            <consortium name="The Broad Institute Genomics Platform"/>
            <consortium name="The Broad Institute Genome Sequencing Center for Infectious Disease"/>
            <person name="Wu L."/>
            <person name="Ma J."/>
        </authorList>
    </citation>
    <scope>NUCLEOTIDE SEQUENCE [LARGE SCALE GENOMIC DNA]</scope>
    <source>
        <strain evidence="2">JCM 12165</strain>
    </source>
</reference>
<accession>A0ABW4FF66</accession>
<organism evidence="1 2">
    <name type="scientific">Pseudonocardia aurantiaca</name>
    <dbReference type="NCBI Taxonomy" id="75290"/>
    <lineage>
        <taxon>Bacteria</taxon>
        <taxon>Bacillati</taxon>
        <taxon>Actinomycetota</taxon>
        <taxon>Actinomycetes</taxon>
        <taxon>Pseudonocardiales</taxon>
        <taxon>Pseudonocardiaceae</taxon>
        <taxon>Pseudonocardia</taxon>
    </lineage>
</organism>
<evidence type="ECO:0000313" key="2">
    <source>
        <dbReference type="Proteomes" id="UP001597145"/>
    </source>
</evidence>
<dbReference type="RefSeq" id="WP_343988405.1">
    <property type="nucleotide sequence ID" value="NZ_BAAAJG010000029.1"/>
</dbReference>
<gene>
    <name evidence="1" type="ORF">ACFSCY_02855</name>
</gene>
<dbReference type="EMBL" id="JBHUCP010000002">
    <property type="protein sequence ID" value="MFD1528371.1"/>
    <property type="molecule type" value="Genomic_DNA"/>
</dbReference>
<keyword evidence="2" id="KW-1185">Reference proteome</keyword>
<name>A0ABW4FF66_9PSEU</name>
<proteinExistence type="predicted"/>
<sequence>MGSHEMNGLEQPVAGAGNDLSATTWGVHGDHDLLVEAARILRYGLELGVFRSHPPGEPALFGLARLLDALAFSLHRGDEVHHTVVSGARWRSHAT</sequence>
<evidence type="ECO:0000313" key="1">
    <source>
        <dbReference type="EMBL" id="MFD1528371.1"/>
    </source>
</evidence>
<comment type="caution">
    <text evidence="1">The sequence shown here is derived from an EMBL/GenBank/DDBJ whole genome shotgun (WGS) entry which is preliminary data.</text>
</comment>
<dbReference type="Proteomes" id="UP001597145">
    <property type="component" value="Unassembled WGS sequence"/>
</dbReference>
<protein>
    <submittedName>
        <fullName evidence="1">Uncharacterized protein</fullName>
    </submittedName>
</protein>